<feature type="transmembrane region" description="Helical" evidence="2">
    <location>
        <begin position="41"/>
        <end position="61"/>
    </location>
</feature>
<name>A0A6H9URM8_9ACTN</name>
<feature type="compositionally biased region" description="Low complexity" evidence="1">
    <location>
        <begin position="329"/>
        <end position="344"/>
    </location>
</feature>
<dbReference type="AlphaFoldDB" id="A0A6H9URM8"/>
<evidence type="ECO:0000313" key="4">
    <source>
        <dbReference type="Proteomes" id="UP000442707"/>
    </source>
</evidence>
<dbReference type="Pfam" id="PF05108">
    <property type="entry name" value="T7SS_ESX1_EccB"/>
    <property type="match status" value="1"/>
</dbReference>
<keyword evidence="2" id="KW-0812">Transmembrane</keyword>
<evidence type="ECO:0000313" key="3">
    <source>
        <dbReference type="EMBL" id="KAB1140866.1"/>
    </source>
</evidence>
<dbReference type="NCBIfam" id="TIGR03919">
    <property type="entry name" value="T7SS_EccB"/>
    <property type="match status" value="1"/>
</dbReference>
<comment type="caution">
    <text evidence="3">The sequence shown here is derived from an EMBL/GenBank/DDBJ whole genome shotgun (WGS) entry which is preliminary data.</text>
</comment>
<evidence type="ECO:0000256" key="1">
    <source>
        <dbReference type="SAM" id="MobiDB-lite"/>
    </source>
</evidence>
<sequence>MQSKRDQVQAHMFVMGRLNSGMLLGEPDAPESPLARTTRGLVTGVVIAVLISAGAFVVGLLSPGGKDSWRSGEALVVNKDTGARYLYLGGRLRPVRNYASALLLGGKDLGTVDVGSGSLDGTPIGVSVGIDGAPDSVPGIDRLERGAWRVCSVVDPQKGAARTVLVVGGGHETETDRALGTRQAVLLVGPDRTTYLMWRGSRLRLDTSSGAVKSLGYGSATPRPVSSAFLDSLPAGPDLASPDVPGRGELGPSLAGAATKVGQLFRVQVPGGARSWYVLGRKGLEPLTDTAAALLLGDPRTRQAAYDGQAPRVPVVGSDVLGRYLAPGSAKPPSDDLPASPPSLTGVPEGQTACAVVEPGSDGTRVSSALVPASALAPLVQPTGDRVAAACSPVDGTVVRAGRGALVRALGAGGGPIGDTVYLVTESGVKYRVAGDEALTALGYSAQDARALPSPLLAMLPTGPDLSPDAASGATTPRITAPDCSRGSGQPRFADQPNASSTAGRGQ</sequence>
<keyword evidence="2" id="KW-0472">Membrane</keyword>
<evidence type="ECO:0000256" key="2">
    <source>
        <dbReference type="SAM" id="Phobius"/>
    </source>
</evidence>
<dbReference type="PANTHER" id="PTHR40765">
    <property type="entry name" value="ESX-2 SECRETION SYSTEM ATPASE ECCB2"/>
    <property type="match status" value="1"/>
</dbReference>
<accession>A0A6H9URM8</accession>
<dbReference type="PANTHER" id="PTHR40765:SF2">
    <property type="entry name" value="ESX-2 SECRETION SYSTEM ATPASE ECCB2"/>
    <property type="match status" value="1"/>
</dbReference>
<keyword evidence="4" id="KW-1185">Reference proteome</keyword>
<feature type="compositionally biased region" description="Polar residues" evidence="1">
    <location>
        <begin position="497"/>
        <end position="507"/>
    </location>
</feature>
<dbReference type="EMBL" id="VZRB01000037">
    <property type="protein sequence ID" value="KAB1140866.1"/>
    <property type="molecule type" value="Genomic_DNA"/>
</dbReference>
<dbReference type="Gene3D" id="3.30.2390.20">
    <property type="entry name" value="Type VII secretion system EccB, repeat 1 domain"/>
    <property type="match status" value="1"/>
</dbReference>
<feature type="region of interest" description="Disordered" evidence="1">
    <location>
        <begin position="326"/>
        <end position="347"/>
    </location>
</feature>
<reference evidence="3 4" key="1">
    <citation type="submission" date="2019-09" db="EMBL/GenBank/DDBJ databases">
        <title>Screening of Novel Bioactive Compounds from Soil-Associated.</title>
        <authorList>
            <person name="Zhao S."/>
        </authorList>
    </citation>
    <scope>NUCLEOTIDE SEQUENCE [LARGE SCALE GENOMIC DNA]</scope>
    <source>
        <strain evidence="3 4">HIT-DPA4</strain>
    </source>
</reference>
<proteinExistence type="predicted"/>
<gene>
    <name evidence="3" type="primary">eccB</name>
    <name evidence="3" type="ORF">F7R91_34585</name>
</gene>
<feature type="region of interest" description="Disordered" evidence="1">
    <location>
        <begin position="463"/>
        <end position="507"/>
    </location>
</feature>
<dbReference type="RefSeq" id="WP_150956290.1">
    <property type="nucleotide sequence ID" value="NZ_VZRB01000037.1"/>
</dbReference>
<dbReference type="InterPro" id="IPR044857">
    <property type="entry name" value="T7SS_EccB_R1"/>
</dbReference>
<keyword evidence="2" id="KW-1133">Transmembrane helix</keyword>
<protein>
    <submittedName>
        <fullName evidence="3">Type VII secretion protein EccB</fullName>
    </submittedName>
</protein>
<dbReference type="Proteomes" id="UP000442707">
    <property type="component" value="Unassembled WGS sequence"/>
</dbReference>
<organism evidence="3 4">
    <name type="scientific">Streptomyces luteolifulvus</name>
    <dbReference type="NCBI Taxonomy" id="2615112"/>
    <lineage>
        <taxon>Bacteria</taxon>
        <taxon>Bacillati</taxon>
        <taxon>Actinomycetota</taxon>
        <taxon>Actinomycetes</taxon>
        <taxon>Kitasatosporales</taxon>
        <taxon>Streptomycetaceae</taxon>
        <taxon>Streptomyces</taxon>
    </lineage>
</organism>
<dbReference type="GO" id="GO:0005576">
    <property type="term" value="C:extracellular region"/>
    <property type="evidence" value="ECO:0007669"/>
    <property type="project" value="TreeGrafter"/>
</dbReference>
<dbReference type="InterPro" id="IPR007795">
    <property type="entry name" value="T7SS_EccB"/>
</dbReference>